<feature type="domain" description="MATH" evidence="2">
    <location>
        <begin position="327"/>
        <end position="456"/>
    </location>
</feature>
<evidence type="ECO:0000313" key="3">
    <source>
        <dbReference type="Proteomes" id="UP000046392"/>
    </source>
</evidence>
<dbReference type="Pfam" id="PF22486">
    <property type="entry name" value="MATH_2"/>
    <property type="match status" value="2"/>
</dbReference>
<feature type="domain" description="MATH" evidence="2">
    <location>
        <begin position="26"/>
        <end position="153"/>
    </location>
</feature>
<dbReference type="WBParaSite" id="SPAL_0001621600.3">
    <property type="protein sequence ID" value="SPAL_0001621600.3"/>
    <property type="gene ID" value="SPAL_0001621600"/>
</dbReference>
<dbReference type="Gene3D" id="1.25.40.420">
    <property type="match status" value="1"/>
</dbReference>
<evidence type="ECO:0000259" key="1">
    <source>
        <dbReference type="PROSITE" id="PS50097"/>
    </source>
</evidence>
<dbReference type="Gene3D" id="2.60.210.10">
    <property type="entry name" value="Apoptosis, Tumor Necrosis Factor Receptor Associated Protein 2, Chain A"/>
    <property type="match status" value="2"/>
</dbReference>
<evidence type="ECO:0000313" key="4">
    <source>
        <dbReference type="WBParaSite" id="SPAL_0001621600.3"/>
    </source>
</evidence>
<protein>
    <submittedName>
        <fullName evidence="4">BTB domain-containing protein</fullName>
    </submittedName>
</protein>
<dbReference type="PROSITE" id="PS50097">
    <property type="entry name" value="BTB"/>
    <property type="match status" value="2"/>
</dbReference>
<dbReference type="InterPro" id="IPR011333">
    <property type="entry name" value="SKP1/BTB/POZ_sf"/>
</dbReference>
<name>A0A0N5CEC6_STREA</name>
<dbReference type="Proteomes" id="UP000046392">
    <property type="component" value="Unplaced"/>
</dbReference>
<dbReference type="SMART" id="SM00061">
    <property type="entry name" value="MATH"/>
    <property type="match status" value="2"/>
</dbReference>
<organism evidence="3 4">
    <name type="scientific">Strongyloides papillosus</name>
    <name type="common">Intestinal threadworm</name>
    <dbReference type="NCBI Taxonomy" id="174720"/>
    <lineage>
        <taxon>Eukaryota</taxon>
        <taxon>Metazoa</taxon>
        <taxon>Ecdysozoa</taxon>
        <taxon>Nematoda</taxon>
        <taxon>Chromadorea</taxon>
        <taxon>Rhabditida</taxon>
        <taxon>Tylenchina</taxon>
        <taxon>Panagrolaimomorpha</taxon>
        <taxon>Strongyloidoidea</taxon>
        <taxon>Strongyloididae</taxon>
        <taxon>Strongyloides</taxon>
    </lineage>
</organism>
<dbReference type="SMART" id="SM00225">
    <property type="entry name" value="BTB"/>
    <property type="match status" value="2"/>
</dbReference>
<feature type="domain" description="BTB" evidence="1">
    <location>
        <begin position="491"/>
        <end position="575"/>
    </location>
</feature>
<dbReference type="AlphaFoldDB" id="A0A0N5CEC6"/>
<evidence type="ECO:0000259" key="2">
    <source>
        <dbReference type="PROSITE" id="PS50144"/>
    </source>
</evidence>
<reference evidence="4" key="1">
    <citation type="submission" date="2017-02" db="UniProtKB">
        <authorList>
            <consortium name="WormBaseParasite"/>
        </authorList>
    </citation>
    <scope>IDENTIFICATION</scope>
</reference>
<dbReference type="Pfam" id="PF00651">
    <property type="entry name" value="BTB"/>
    <property type="match status" value="2"/>
</dbReference>
<keyword evidence="3" id="KW-1185">Reference proteome</keyword>
<dbReference type="InterPro" id="IPR002083">
    <property type="entry name" value="MATH/TRAF_dom"/>
</dbReference>
<dbReference type="Gene3D" id="3.30.710.10">
    <property type="entry name" value="Potassium Channel Kv1.1, Chain A"/>
    <property type="match status" value="2"/>
</dbReference>
<sequence length="638" mass="72349">MDHKSKRRSSDISRDDLHNIHGSVRKFNYVCSIANFSQRLEKTGERIRSPNCVVGSQYRSEWYLRIYPNGANGDSKDYVSVYLALSKPVSAEIKCRFSILNNKEEEKNICVVKNTAEVGNRGWGFSKFVRRDSLLNKSNGLLVEDKLTILCEIEIIELKLEEHDKRETSINVTKPQSNLSLELGNSSDSSLFSDCSIKVGETTIKVHRGILATKSHIFYNFFNSTPENSQMNTIEIKNFRAEVVKEMIRYIYTNDISDIGNMASDVLAIAVEYGLDGLKDIAVRHLCRNLNTENICELFCYYIGITTNCKIFIIADDLCNIRSRVTEFNSVCSLRNFSSLLGKIGERHTSPSFGVGNEDKPELCLKVYPNGDKGDSNDYVSVYLILLKPGKARVLKYYKISILNDKEEEKHICIVDKVTGIDGRCWGFSKYVKRDFLLNESNGLLINDTLRILCEAEFIDPGNLQASMNVIIPETRLSSGYGNLFESQSFTDCIIKVGNAEIKVHRGILATRSHVFFYDIFNSTPENPQTNIIEIENFHIENVANELLAIAVEHGLDRLKVVAVKYLCGDLNIEDVCERFILSETFSSKELKECCQVFIIDNAGDLMDTNNWKELVKNHPLLVESLFFELLNLPSTSK</sequence>
<feature type="domain" description="BTB" evidence="1">
    <location>
        <begin position="193"/>
        <end position="257"/>
    </location>
</feature>
<dbReference type="GO" id="GO:0030163">
    <property type="term" value="P:protein catabolic process"/>
    <property type="evidence" value="ECO:0007669"/>
    <property type="project" value="UniProtKB-ARBA"/>
</dbReference>
<dbReference type="PROSITE" id="PS50144">
    <property type="entry name" value="MATH"/>
    <property type="match status" value="2"/>
</dbReference>
<dbReference type="InterPro" id="IPR000210">
    <property type="entry name" value="BTB/POZ_dom"/>
</dbReference>
<dbReference type="InterPro" id="IPR008974">
    <property type="entry name" value="TRAF-like"/>
</dbReference>
<dbReference type="SUPFAM" id="SSF54695">
    <property type="entry name" value="POZ domain"/>
    <property type="match status" value="2"/>
</dbReference>
<dbReference type="PANTHER" id="PTHR24413">
    <property type="entry name" value="SPECKLE-TYPE POZ PROTEIN"/>
    <property type="match status" value="1"/>
</dbReference>
<proteinExistence type="predicted"/>
<accession>A0A0N5CEC6</accession>
<dbReference type="SUPFAM" id="SSF49599">
    <property type="entry name" value="TRAF domain-like"/>
    <property type="match status" value="2"/>
</dbReference>
<dbReference type="STRING" id="174720.A0A0N5CEC6"/>